<dbReference type="GeneID" id="77330265"/>
<sequence length="76" mass="8293">MQKVFLAGSSLALFFTSILCFVLHALIKMSITGLIFLNAGNFLIPLGCAFVTLSIMSVIAFLYVDTAEQSETQNQE</sequence>
<keyword evidence="1" id="KW-1133">Transmembrane helix</keyword>
<keyword evidence="1" id="KW-0812">Transmembrane</keyword>
<feature type="transmembrane region" description="Helical" evidence="1">
    <location>
        <begin position="12"/>
        <end position="36"/>
    </location>
</feature>
<protein>
    <submittedName>
        <fullName evidence="2">Uncharacterized protein</fullName>
    </submittedName>
</protein>
<dbReference type="RefSeq" id="WP_002480287.1">
    <property type="nucleotide sequence ID" value="NZ_AXDY01000001.1"/>
</dbReference>
<evidence type="ECO:0000313" key="2">
    <source>
        <dbReference type="EMBL" id="ERS94704.1"/>
    </source>
</evidence>
<gene>
    <name evidence="2" type="ORF">SSIM_01010</name>
</gene>
<keyword evidence="3" id="KW-1185">Reference proteome</keyword>
<evidence type="ECO:0000256" key="1">
    <source>
        <dbReference type="SAM" id="Phobius"/>
    </source>
</evidence>
<name>A0ABP2YXC9_STASI</name>
<accession>A0ABP2YXC9</accession>
<reference evidence="2 3" key="1">
    <citation type="journal article" date="2013" name="Genome Announc.">
        <title>Draft Genome Sequence of Staphylococcus simulans UMC-CNS-990, Isolated from a Case of Chronic Bovine Mastitis.</title>
        <authorList>
            <person name="Calcutt M.J."/>
            <person name="Foecking M.F."/>
            <person name="Hsieh H.Y."/>
            <person name="Perry J."/>
            <person name="Stewart G.C."/>
            <person name="Middleton J.R."/>
        </authorList>
    </citation>
    <scope>NUCLEOTIDE SEQUENCE [LARGE SCALE GENOMIC DNA]</scope>
    <source>
        <strain evidence="2 3">UMC-CNS-990</strain>
    </source>
</reference>
<dbReference type="EMBL" id="AXDY01000001">
    <property type="protein sequence ID" value="ERS94704.1"/>
    <property type="molecule type" value="Genomic_DNA"/>
</dbReference>
<dbReference type="Proteomes" id="UP000017131">
    <property type="component" value="Unassembled WGS sequence"/>
</dbReference>
<keyword evidence="1" id="KW-0472">Membrane</keyword>
<feature type="transmembrane region" description="Helical" evidence="1">
    <location>
        <begin position="42"/>
        <end position="64"/>
    </location>
</feature>
<organism evidence="2 3">
    <name type="scientific">Staphylococcus simulans UMC-CNS-990</name>
    <dbReference type="NCBI Taxonomy" id="1405498"/>
    <lineage>
        <taxon>Bacteria</taxon>
        <taxon>Bacillati</taxon>
        <taxon>Bacillota</taxon>
        <taxon>Bacilli</taxon>
        <taxon>Bacillales</taxon>
        <taxon>Staphylococcaceae</taxon>
        <taxon>Staphylococcus</taxon>
    </lineage>
</organism>
<comment type="caution">
    <text evidence="2">The sequence shown here is derived from an EMBL/GenBank/DDBJ whole genome shotgun (WGS) entry which is preliminary data.</text>
</comment>
<evidence type="ECO:0000313" key="3">
    <source>
        <dbReference type="Proteomes" id="UP000017131"/>
    </source>
</evidence>
<proteinExistence type="predicted"/>